<keyword evidence="2" id="KW-1185">Reference proteome</keyword>
<protein>
    <submittedName>
        <fullName evidence="1">Uncharacterized protein</fullName>
    </submittedName>
</protein>
<name>A0A5A5TL40_9CHLR</name>
<comment type="caution">
    <text evidence="1">The sequence shown here is derived from an EMBL/GenBank/DDBJ whole genome shotgun (WGS) entry which is preliminary data.</text>
</comment>
<dbReference type="EMBL" id="BIXY01000231">
    <property type="protein sequence ID" value="GCF12042.1"/>
    <property type="molecule type" value="Genomic_DNA"/>
</dbReference>
<evidence type="ECO:0000313" key="2">
    <source>
        <dbReference type="Proteomes" id="UP000322530"/>
    </source>
</evidence>
<dbReference type="Proteomes" id="UP000322530">
    <property type="component" value="Unassembled WGS sequence"/>
</dbReference>
<sequence>MQGPEYKDIQQLEELVKAMQWENVSFVPDERNIIAIDQEISTEWLQTLESV</sequence>
<gene>
    <name evidence="1" type="ORF">KDI_56060</name>
</gene>
<evidence type="ECO:0000313" key="1">
    <source>
        <dbReference type="EMBL" id="GCF12042.1"/>
    </source>
</evidence>
<proteinExistence type="predicted"/>
<reference evidence="1 2" key="1">
    <citation type="submission" date="2019-01" db="EMBL/GenBank/DDBJ databases">
        <title>Draft genome sequence of Dictyobacter sp. Uno17.</title>
        <authorList>
            <person name="Wang C.M."/>
            <person name="Zheng Y."/>
            <person name="Sakai Y."/>
            <person name="Abe K."/>
            <person name="Yokota A."/>
            <person name="Yabe S."/>
        </authorList>
    </citation>
    <scope>NUCLEOTIDE SEQUENCE [LARGE SCALE GENOMIC DNA]</scope>
    <source>
        <strain evidence="1 2">Uno17</strain>
    </source>
</reference>
<dbReference type="RefSeq" id="WP_172632533.1">
    <property type="nucleotide sequence ID" value="NZ_BIXY01000231.1"/>
</dbReference>
<dbReference type="AlphaFoldDB" id="A0A5A5TL40"/>
<accession>A0A5A5TL40</accession>
<organism evidence="1 2">
    <name type="scientific">Dictyobacter arantiisoli</name>
    <dbReference type="NCBI Taxonomy" id="2014874"/>
    <lineage>
        <taxon>Bacteria</taxon>
        <taxon>Bacillati</taxon>
        <taxon>Chloroflexota</taxon>
        <taxon>Ktedonobacteria</taxon>
        <taxon>Ktedonobacterales</taxon>
        <taxon>Dictyobacteraceae</taxon>
        <taxon>Dictyobacter</taxon>
    </lineage>
</organism>